<dbReference type="SUPFAM" id="SSF51989">
    <property type="entry name" value="Glycosyl hydrolases family 6, cellulases"/>
    <property type="match status" value="1"/>
</dbReference>
<keyword evidence="1 2" id="KW-0378">Hydrolase</keyword>
<dbReference type="InterPro" id="IPR016288">
    <property type="entry name" value="Beta_cellobiohydrolase"/>
</dbReference>
<keyword evidence="1" id="KW-0624">Polysaccharide degradation</keyword>
<protein>
    <recommendedName>
        <fullName evidence="1">Glucanase</fullName>
        <ecNumber evidence="1">3.2.1.-</ecNumber>
    </recommendedName>
</protein>
<feature type="chain" id="PRO_5044990088" description="Glucanase" evidence="1">
    <location>
        <begin position="24"/>
        <end position="361"/>
    </location>
</feature>
<reference evidence="2 3" key="1">
    <citation type="submission" date="2022-07" db="EMBL/GenBank/DDBJ databases">
        <title>Novel species in genus cellulomonas.</title>
        <authorList>
            <person name="Ye L."/>
        </authorList>
    </citation>
    <scope>NUCLEOTIDE SEQUENCE [LARGE SCALE GENOMIC DNA]</scope>
    <source>
        <strain evidence="3">zg-Y338</strain>
    </source>
</reference>
<accession>A0ABY5L4T6</accession>
<dbReference type="PIRSF" id="PIRSF001100">
    <property type="entry name" value="Beta_cellobiohydrolase"/>
    <property type="match status" value="1"/>
</dbReference>
<organism evidence="2 3">
    <name type="scientific">Cellulomonas chengniuliangii</name>
    <dbReference type="NCBI Taxonomy" id="2968084"/>
    <lineage>
        <taxon>Bacteria</taxon>
        <taxon>Bacillati</taxon>
        <taxon>Actinomycetota</taxon>
        <taxon>Actinomycetes</taxon>
        <taxon>Micrococcales</taxon>
        <taxon>Cellulomonadaceae</taxon>
        <taxon>Cellulomonas</taxon>
    </lineage>
</organism>
<dbReference type="PANTHER" id="PTHR34876:SF4">
    <property type="entry name" value="1,4-BETA-D-GLUCAN CELLOBIOHYDROLASE C-RELATED"/>
    <property type="match status" value="1"/>
</dbReference>
<dbReference type="Pfam" id="PF01341">
    <property type="entry name" value="Glyco_hydro_6"/>
    <property type="match status" value="1"/>
</dbReference>
<dbReference type="EC" id="3.2.1.-" evidence="1"/>
<sequence>MRRKTKIVAGAAAGALVMTVAVALVARSAAGAGAPTPAISAVTMSPSPGPTTAPALHPEEAPALVEPAPVKPAPAAGNPLAGVVFYVNPDTQAVRAAATAHGEAKQLLDKIAGTPQAFWVDDWNGLDSAREEVRGYTTRAVAAGAKPVVVVYAIPGRDCGWYSQGGIEHSGYAAWVDAIADSMVGNPWVILEPDALAQLGDCDGQGDRLGYLRYAAKSLTERAGARVYIEIGNPAWLTPGQAAAKLGLVGFEHAAGFAFNTSNFQPTDVSRAWGEAVSAEVGGKPYVIDVSRNGNGGDGADWCNPSGRALGERPRVVGEGGLDALLWVKLPGESDGPCNGGPAAGMWWQEGALELARNAHW</sequence>
<evidence type="ECO:0000313" key="2">
    <source>
        <dbReference type="EMBL" id="UUI75608.1"/>
    </source>
</evidence>
<dbReference type="Proteomes" id="UP001316189">
    <property type="component" value="Chromosome"/>
</dbReference>
<dbReference type="RefSeq" id="WP_227568300.1">
    <property type="nucleotide sequence ID" value="NZ_CP101988.1"/>
</dbReference>
<evidence type="ECO:0000313" key="3">
    <source>
        <dbReference type="Proteomes" id="UP001316189"/>
    </source>
</evidence>
<keyword evidence="3" id="KW-1185">Reference proteome</keyword>
<dbReference type="PRINTS" id="PR00733">
    <property type="entry name" value="GLHYDRLASE6"/>
</dbReference>
<gene>
    <name evidence="2" type="ORF">NP064_01400</name>
</gene>
<keyword evidence="1" id="KW-0732">Signal</keyword>
<keyword evidence="1" id="KW-0136">Cellulose degradation</keyword>
<feature type="signal peptide" evidence="1">
    <location>
        <begin position="1"/>
        <end position="23"/>
    </location>
</feature>
<dbReference type="GO" id="GO:0016787">
    <property type="term" value="F:hydrolase activity"/>
    <property type="evidence" value="ECO:0007669"/>
    <property type="project" value="UniProtKB-KW"/>
</dbReference>
<name>A0ABY5L4T6_9CELL</name>
<dbReference type="EMBL" id="CP101988">
    <property type="protein sequence ID" value="UUI75608.1"/>
    <property type="molecule type" value="Genomic_DNA"/>
</dbReference>
<dbReference type="Gene3D" id="3.20.20.40">
    <property type="entry name" value="1, 4-beta cellobiohydrolase"/>
    <property type="match status" value="1"/>
</dbReference>
<comment type="similarity">
    <text evidence="1">Belongs to the glycosyl hydrolase family 6.</text>
</comment>
<dbReference type="PANTHER" id="PTHR34876">
    <property type="match status" value="1"/>
</dbReference>
<proteinExistence type="inferred from homology"/>
<evidence type="ECO:0000256" key="1">
    <source>
        <dbReference type="RuleBase" id="RU361186"/>
    </source>
</evidence>
<keyword evidence="1" id="KW-0326">Glycosidase</keyword>
<keyword evidence="1" id="KW-0119">Carbohydrate metabolism</keyword>
<dbReference type="InterPro" id="IPR036434">
    <property type="entry name" value="Beta_cellobiohydrolase_sf"/>
</dbReference>